<reference evidence="1 2" key="1">
    <citation type="submission" date="2018-05" db="EMBL/GenBank/DDBJ databases">
        <title>Whole genome sequencing for identification of molecular markers to develop diagnostic detection tools for the regulated plant pathogen Lachnellula willkommii.</title>
        <authorList>
            <person name="Giroux E."/>
            <person name="Bilodeau G."/>
        </authorList>
    </citation>
    <scope>NUCLEOTIDE SEQUENCE [LARGE SCALE GENOMIC DNA]</scope>
    <source>
        <strain evidence="1 2">CBS 203.66</strain>
    </source>
</reference>
<proteinExistence type="predicted"/>
<comment type="caution">
    <text evidence="1">The sequence shown here is derived from an EMBL/GenBank/DDBJ whole genome shotgun (WGS) entry which is preliminary data.</text>
</comment>
<sequence>MSVNSGTALIQYVAPDGPRSSPPLTFLSLPREIRDIIYNMALVSASPIIVWKGEWKFPQVKGEIQPESSSTMFWRSVDKEVTSTSLQSLDVNVILCHKIVGQEAAMVFYKNTFSFLGDHIWDPIVSWLETIGAANRSSLLSLEMTAKQPDPAWQRSSGERRDHDKTREVLYPRHPYLHLRSGEKPFKYGLVDNLNPAMEMIFILLGQNPSNQEPTIVMRLSGIYPGARTPRTLYDTEPESGWFSMDLPNLIERFRCLHTPHVEVLWKGTECRRELEDQQAIMESMGWNVTVLPAEEDELHPNPEYHGCHDATDEWRIAKYILRREALTEPLFAQDPCPYNYIAP</sequence>
<dbReference type="AlphaFoldDB" id="A0A8T9B4G2"/>
<name>A0A8T9B4G2_9HELO</name>
<organism evidence="1 2">
    <name type="scientific">Lachnellula arida</name>
    <dbReference type="NCBI Taxonomy" id="1316785"/>
    <lineage>
        <taxon>Eukaryota</taxon>
        <taxon>Fungi</taxon>
        <taxon>Dikarya</taxon>
        <taxon>Ascomycota</taxon>
        <taxon>Pezizomycotina</taxon>
        <taxon>Leotiomycetes</taxon>
        <taxon>Helotiales</taxon>
        <taxon>Lachnaceae</taxon>
        <taxon>Lachnellula</taxon>
    </lineage>
</organism>
<evidence type="ECO:0000313" key="1">
    <source>
        <dbReference type="EMBL" id="TVY14838.1"/>
    </source>
</evidence>
<dbReference type="OrthoDB" id="5272396at2759"/>
<accession>A0A8T9B4G2</accession>
<evidence type="ECO:0000313" key="2">
    <source>
        <dbReference type="Proteomes" id="UP000469559"/>
    </source>
</evidence>
<feature type="non-terminal residue" evidence="1">
    <location>
        <position position="344"/>
    </location>
</feature>
<keyword evidence="2" id="KW-1185">Reference proteome</keyword>
<dbReference type="EMBL" id="QGMF01000606">
    <property type="protein sequence ID" value="TVY14838.1"/>
    <property type="molecule type" value="Genomic_DNA"/>
</dbReference>
<gene>
    <name evidence="1" type="ORF">LARI1_G007598</name>
</gene>
<protein>
    <submittedName>
        <fullName evidence="1">Uncharacterized protein</fullName>
    </submittedName>
</protein>
<dbReference type="Proteomes" id="UP000469559">
    <property type="component" value="Unassembled WGS sequence"/>
</dbReference>